<dbReference type="RefSeq" id="XP_020896069.1">
    <property type="nucleotide sequence ID" value="XM_021040410.2"/>
</dbReference>
<dbReference type="OMA" id="KWHASTR"/>
<organism evidence="6 7">
    <name type="scientific">Exaiptasia diaphana</name>
    <name type="common">Tropical sea anemone</name>
    <name type="synonym">Aiptasia pulchella</name>
    <dbReference type="NCBI Taxonomy" id="2652724"/>
    <lineage>
        <taxon>Eukaryota</taxon>
        <taxon>Metazoa</taxon>
        <taxon>Cnidaria</taxon>
        <taxon>Anthozoa</taxon>
        <taxon>Hexacorallia</taxon>
        <taxon>Actiniaria</taxon>
        <taxon>Aiptasiidae</taxon>
        <taxon>Exaiptasia</taxon>
    </lineage>
</organism>
<dbReference type="InterPro" id="IPR019537">
    <property type="entry name" value="TMEM65"/>
</dbReference>
<dbReference type="EnsemblMetazoa" id="XM_021040410.2">
    <property type="protein sequence ID" value="XP_020896069.1"/>
    <property type="gene ID" value="LOC110234999"/>
</dbReference>
<dbReference type="AlphaFoldDB" id="A0A913WYF2"/>
<proteinExistence type="predicted"/>
<feature type="transmembrane region" description="Helical" evidence="5">
    <location>
        <begin position="189"/>
        <end position="209"/>
    </location>
</feature>
<sequence length="220" mass="23918">MNLCGCGRLSVNISRLLTSSRRLRPIFVTQSLSIICRRSYRRGEGSVISSLSDAEAYLALLSRRETKFLSEAIKKQDKESLDNRDEVIEIPTVGQLRLAAFHSAIPFIGFGFLDNAIMIAAGEYIDLTIGATLGISTMAAAALGNIVSDVSGIGLAHYVELAANKLGFEGPGLSSKQMELPRTRFVNNVARAFGIVIGCIIGMFPLLFIKDRDDKESTSR</sequence>
<dbReference type="GO" id="GO:0016020">
    <property type="term" value="C:membrane"/>
    <property type="evidence" value="ECO:0007669"/>
    <property type="project" value="UniProtKB-SubCell"/>
</dbReference>
<evidence type="ECO:0000256" key="4">
    <source>
        <dbReference type="ARBA" id="ARBA00023136"/>
    </source>
</evidence>
<dbReference type="OrthoDB" id="430821at2759"/>
<evidence type="ECO:0000256" key="2">
    <source>
        <dbReference type="ARBA" id="ARBA00022692"/>
    </source>
</evidence>
<evidence type="ECO:0000256" key="1">
    <source>
        <dbReference type="ARBA" id="ARBA00004141"/>
    </source>
</evidence>
<keyword evidence="7" id="KW-1185">Reference proteome</keyword>
<dbReference type="Pfam" id="PF10507">
    <property type="entry name" value="TMEM65"/>
    <property type="match status" value="1"/>
</dbReference>
<keyword evidence="2 5" id="KW-0812">Transmembrane</keyword>
<dbReference type="KEGG" id="epa:110234999"/>
<dbReference type="PANTHER" id="PTHR21706">
    <property type="entry name" value="TRANSMEMBRANE PROTEIN 65"/>
    <property type="match status" value="1"/>
</dbReference>
<dbReference type="GeneID" id="110234999"/>
<accession>A0A913WYF2</accession>
<dbReference type="GO" id="GO:0005739">
    <property type="term" value="C:mitochondrion"/>
    <property type="evidence" value="ECO:0007669"/>
    <property type="project" value="TreeGrafter"/>
</dbReference>
<evidence type="ECO:0000256" key="3">
    <source>
        <dbReference type="ARBA" id="ARBA00022989"/>
    </source>
</evidence>
<evidence type="ECO:0000313" key="7">
    <source>
        <dbReference type="Proteomes" id="UP000887567"/>
    </source>
</evidence>
<evidence type="ECO:0000313" key="6">
    <source>
        <dbReference type="EnsemblMetazoa" id="XP_020896069.1"/>
    </source>
</evidence>
<reference evidence="6" key="1">
    <citation type="submission" date="2022-11" db="UniProtKB">
        <authorList>
            <consortium name="EnsemblMetazoa"/>
        </authorList>
    </citation>
    <scope>IDENTIFICATION</scope>
</reference>
<protein>
    <recommendedName>
        <fullName evidence="8">Transmembrane protein 65</fullName>
    </recommendedName>
</protein>
<comment type="subcellular location">
    <subcellularLocation>
        <location evidence="1">Membrane</location>
        <topology evidence="1">Multi-pass membrane protein</topology>
    </subcellularLocation>
</comment>
<evidence type="ECO:0008006" key="8">
    <source>
        <dbReference type="Google" id="ProtNLM"/>
    </source>
</evidence>
<keyword evidence="4 5" id="KW-0472">Membrane</keyword>
<keyword evidence="3 5" id="KW-1133">Transmembrane helix</keyword>
<dbReference type="PANTHER" id="PTHR21706:SF15">
    <property type="entry name" value="TRANSMEMBRANE PROTEIN 65"/>
    <property type="match status" value="1"/>
</dbReference>
<name>A0A913WYF2_EXADI</name>
<dbReference type="Proteomes" id="UP000887567">
    <property type="component" value="Unplaced"/>
</dbReference>
<evidence type="ECO:0000256" key="5">
    <source>
        <dbReference type="SAM" id="Phobius"/>
    </source>
</evidence>